<reference evidence="1 2" key="1">
    <citation type="submission" date="2020-04" db="EMBL/GenBank/DDBJ databases">
        <authorList>
            <person name="De Canck E."/>
        </authorList>
    </citation>
    <scope>NUCLEOTIDE SEQUENCE [LARGE SCALE GENOMIC DNA]</scope>
    <source>
        <strain evidence="1 2">LMG 26690</strain>
    </source>
</reference>
<dbReference type="RefSeq" id="WP_175123737.1">
    <property type="nucleotide sequence ID" value="NZ_CADIJM010000005.1"/>
</dbReference>
<name>A0A6S7A7M9_9BURK</name>
<dbReference type="Proteomes" id="UP000494214">
    <property type="component" value="Unassembled WGS sequence"/>
</dbReference>
<proteinExistence type="predicted"/>
<evidence type="ECO:0000313" key="1">
    <source>
        <dbReference type="EMBL" id="CAB3705712.1"/>
    </source>
</evidence>
<dbReference type="EMBL" id="CADIJM010000005">
    <property type="protein sequence ID" value="CAB3705712.1"/>
    <property type="molecule type" value="Genomic_DNA"/>
</dbReference>
<accession>A0A6S7A7M9</accession>
<sequence length="280" mass="31445">MALLTLNRKQLELAATRETDRQLIQYIRGALAAVLPRLPASQALVEPYVQNAGRQAIESGFGEGGYYSFYILTGLLLGPMWDQDPFFLGKIDKYLDAPGMEPGARIALAMDAVLDTRRALEAVLPELIDVAVQSLSIPPERFTPGHTWLAFERMAHIRGCQPHQILPLFERFEMGFRLGNGLPPIRREKLPGHIQVAYEAQGIPLPKPSDAIRDLDRLQLQNFHGSLLLGLTYGQSFSNNLFLVRLVQTLDAASQPHDYQHHLKGFFLSHREALMEKVIE</sequence>
<organism evidence="1 2">
    <name type="scientific">Achromobacter animicus</name>
    <dbReference type="NCBI Taxonomy" id="1389935"/>
    <lineage>
        <taxon>Bacteria</taxon>
        <taxon>Pseudomonadati</taxon>
        <taxon>Pseudomonadota</taxon>
        <taxon>Betaproteobacteria</taxon>
        <taxon>Burkholderiales</taxon>
        <taxon>Alcaligenaceae</taxon>
        <taxon>Achromobacter</taxon>
    </lineage>
</organism>
<protein>
    <submittedName>
        <fullName evidence="1">Uncharacterized protein</fullName>
    </submittedName>
</protein>
<evidence type="ECO:0000313" key="2">
    <source>
        <dbReference type="Proteomes" id="UP000494214"/>
    </source>
</evidence>
<keyword evidence="2" id="KW-1185">Reference proteome</keyword>
<gene>
    <name evidence="1" type="ORF">LMG26690_02887</name>
</gene>
<dbReference type="AlphaFoldDB" id="A0A6S7A7M9"/>